<dbReference type="Proteomes" id="UP000269389">
    <property type="component" value="Segment"/>
</dbReference>
<protein>
    <recommendedName>
        <fullName evidence="4">DUF669 domain-containing protein</fullName>
    </recommendedName>
</protein>
<evidence type="ECO:0008006" key="4">
    <source>
        <dbReference type="Google" id="ProtNLM"/>
    </source>
</evidence>
<proteinExistence type="predicted"/>
<accession>A0A3S7W8C5</accession>
<evidence type="ECO:0000313" key="3">
    <source>
        <dbReference type="Proteomes" id="UP000269389"/>
    </source>
</evidence>
<keyword evidence="3" id="KW-1185">Reference proteome</keyword>
<feature type="region of interest" description="Disordered" evidence="1">
    <location>
        <begin position="151"/>
        <end position="171"/>
    </location>
</feature>
<reference evidence="2 3" key="1">
    <citation type="journal article" date="2018" name="Viruses">
        <title>Biodiversity of Streptococcus thermophilus Phages in Global Dairy Fermentations.</title>
        <authorList>
            <person name="Lavelle K."/>
            <person name="Martinez I."/>
            <person name="Neve H."/>
            <person name="Lugli G."/>
            <person name="Franz C."/>
            <person name="Ventura M."/>
            <person name="Bello F."/>
            <person name="Sinderen D."/>
            <person name="Mahony J."/>
        </authorList>
    </citation>
    <scope>NUCLEOTIDE SEQUENCE [LARGE SCALE GENOMIC DNA]</scope>
</reference>
<evidence type="ECO:0000313" key="2">
    <source>
        <dbReference type="EMBL" id="AYP29066.1"/>
    </source>
</evidence>
<name>A0A3S7W8C5_9CAUD</name>
<organism evidence="2 3">
    <name type="scientific">Streptococcus phage SW6</name>
    <dbReference type="NCBI Taxonomy" id="2419655"/>
    <lineage>
        <taxon>Viruses</taxon>
        <taxon>Duplodnaviria</taxon>
        <taxon>Heunggongvirae</taxon>
        <taxon>Uroviricota</taxon>
        <taxon>Caudoviricetes</taxon>
        <taxon>Aliceevansviridae</taxon>
        <taxon>Moineauvirus</taxon>
        <taxon>Moineauvirus SW6</taxon>
    </lineage>
</organism>
<dbReference type="EMBL" id="MH892351">
    <property type="protein sequence ID" value="AYP29066.1"/>
    <property type="molecule type" value="Genomic_DNA"/>
</dbReference>
<gene>
    <name evidence="2" type="ORF">SW6_034</name>
</gene>
<evidence type="ECO:0000256" key="1">
    <source>
        <dbReference type="SAM" id="MobiDB-lite"/>
    </source>
</evidence>
<sequence length="171" mass="19225">MSLLDIAKSIKKEGFDPRKDSTNGPAPIPAGTYPVVLKDAKFNVSEKGWESISYQFEIRGGDYDGRTEYASFGTLSEWNGKDIRWSVERTMKFFIKALVLAGDNMQGTEQDGKDLEEALQRKAVGSYYNLIITETQGKGDKVYRNYDLKEDVSQPFGNSNPTDISEEDLPF</sequence>